<evidence type="ECO:0000256" key="3">
    <source>
        <dbReference type="ARBA" id="ARBA00022692"/>
    </source>
</evidence>
<evidence type="ECO:0000256" key="5">
    <source>
        <dbReference type="ARBA" id="ARBA00023136"/>
    </source>
</evidence>
<feature type="transmembrane region" description="Helical" evidence="6">
    <location>
        <begin position="203"/>
        <end position="226"/>
    </location>
</feature>
<gene>
    <name evidence="7" type="ORF">SAMN04488028_1011280</name>
</gene>
<evidence type="ECO:0000313" key="7">
    <source>
        <dbReference type="EMBL" id="SHJ79811.1"/>
    </source>
</evidence>
<dbReference type="AlphaFoldDB" id="A0A1M6M8N7"/>
<name>A0A1M6M8N7_REIAG</name>
<keyword evidence="5 6" id="KW-0472">Membrane</keyword>
<dbReference type="RefSeq" id="WP_084190383.1">
    <property type="nucleotide sequence ID" value="NZ_FRAA01000001.1"/>
</dbReference>
<protein>
    <submittedName>
        <fullName evidence="7">Membrane protein</fullName>
    </submittedName>
</protein>
<accession>A0A1M6M8N7</accession>
<feature type="transmembrane region" description="Helical" evidence="6">
    <location>
        <begin position="57"/>
        <end position="76"/>
    </location>
</feature>
<dbReference type="PANTHER" id="PTHR30213:SF0">
    <property type="entry name" value="UPF0761 MEMBRANE PROTEIN YIHY"/>
    <property type="match status" value="1"/>
</dbReference>
<keyword evidence="2" id="KW-1003">Cell membrane</keyword>
<reference evidence="8" key="1">
    <citation type="submission" date="2016-11" db="EMBL/GenBank/DDBJ databases">
        <authorList>
            <person name="Varghese N."/>
            <person name="Submissions S."/>
        </authorList>
    </citation>
    <scope>NUCLEOTIDE SEQUENCE [LARGE SCALE GENOMIC DNA]</scope>
    <source>
        <strain evidence="8">DSM 26134</strain>
    </source>
</reference>
<proteinExistence type="predicted"/>
<keyword evidence="3 6" id="KW-0812">Transmembrane</keyword>
<dbReference type="Proteomes" id="UP000184474">
    <property type="component" value="Unassembled WGS sequence"/>
</dbReference>
<dbReference type="GO" id="GO:0005886">
    <property type="term" value="C:plasma membrane"/>
    <property type="evidence" value="ECO:0007669"/>
    <property type="project" value="UniProtKB-SubCell"/>
</dbReference>
<sequence>MKRLKVQLQRSRDFMNTDIWKSTDEVGFVAFRNKVLRIIMIVIAEIKKDNIAIKASATTYLSLLSIVPLMAIVLGVSKGFGLEGVIEEELDRLFLGQDVVKEAILGFAQEMLNNTKGGVIVGVSVIVLFFTVMRLLHNLEEVFNDIWGKQRSRNLIRKFTDYLALLIFAPILVILSGGVTIFIENKIRSFSRISELEDLLTPVAAFFVQLSPFVLIWLLFTLIYIIMPNVKVTFKSGVIAGMIAGTLFQLAQWGFINFSFLMGGYGAVYGGLAVLPVFFFFTQLSWTIVFIGGELSYAIQNEKEFIPEERKIQFSYSEKRKIAITVMMAIVKAFESGEPPYTKMLLCKKLEIPHRFISNAVNRLVNAGMLTKSLHDEESHHVYLPSRDINKIDIDYVINRLENVGVEGLYDQKISEVGVVEEYMKKLKEEQRKSKNNKLLKDL</sequence>
<organism evidence="7 8">
    <name type="scientific">Reichenbachiella agariperforans</name>
    <dbReference type="NCBI Taxonomy" id="156994"/>
    <lineage>
        <taxon>Bacteria</taxon>
        <taxon>Pseudomonadati</taxon>
        <taxon>Bacteroidota</taxon>
        <taxon>Cytophagia</taxon>
        <taxon>Cytophagales</taxon>
        <taxon>Reichenbachiellaceae</taxon>
        <taxon>Reichenbachiella</taxon>
    </lineage>
</organism>
<dbReference type="PANTHER" id="PTHR30213">
    <property type="entry name" value="INNER MEMBRANE PROTEIN YHJD"/>
    <property type="match status" value="1"/>
</dbReference>
<feature type="transmembrane region" description="Helical" evidence="6">
    <location>
        <begin position="119"/>
        <end position="139"/>
    </location>
</feature>
<feature type="transmembrane region" description="Helical" evidence="6">
    <location>
        <begin position="238"/>
        <end position="256"/>
    </location>
</feature>
<keyword evidence="4 6" id="KW-1133">Transmembrane helix</keyword>
<evidence type="ECO:0000313" key="8">
    <source>
        <dbReference type="Proteomes" id="UP000184474"/>
    </source>
</evidence>
<feature type="transmembrane region" description="Helical" evidence="6">
    <location>
        <begin position="159"/>
        <end position="183"/>
    </location>
</feature>
<evidence type="ECO:0000256" key="4">
    <source>
        <dbReference type="ARBA" id="ARBA00022989"/>
    </source>
</evidence>
<evidence type="ECO:0000256" key="2">
    <source>
        <dbReference type="ARBA" id="ARBA00022475"/>
    </source>
</evidence>
<dbReference type="NCBIfam" id="TIGR00765">
    <property type="entry name" value="yihY_not_rbn"/>
    <property type="match status" value="1"/>
</dbReference>
<evidence type="ECO:0000256" key="1">
    <source>
        <dbReference type="ARBA" id="ARBA00004651"/>
    </source>
</evidence>
<comment type="subcellular location">
    <subcellularLocation>
        <location evidence="1">Cell membrane</location>
        <topology evidence="1">Multi-pass membrane protein</topology>
    </subcellularLocation>
</comment>
<dbReference type="STRING" id="156994.SAMN04488028_1011280"/>
<dbReference type="InterPro" id="IPR017039">
    <property type="entry name" value="Virul_fac_BrkB"/>
</dbReference>
<dbReference type="EMBL" id="FRAA01000001">
    <property type="protein sequence ID" value="SHJ79811.1"/>
    <property type="molecule type" value="Genomic_DNA"/>
</dbReference>
<keyword evidence="8" id="KW-1185">Reference proteome</keyword>
<feature type="transmembrane region" description="Helical" evidence="6">
    <location>
        <begin position="268"/>
        <end position="291"/>
    </location>
</feature>
<evidence type="ECO:0000256" key="6">
    <source>
        <dbReference type="SAM" id="Phobius"/>
    </source>
</evidence>
<dbReference type="Pfam" id="PF03631">
    <property type="entry name" value="Virul_fac_BrkB"/>
    <property type="match status" value="1"/>
</dbReference>